<evidence type="ECO:0000313" key="2">
    <source>
        <dbReference type="Proteomes" id="UP000566819"/>
    </source>
</evidence>
<organism evidence="1 2">
    <name type="scientific">Cudoniella acicularis</name>
    <dbReference type="NCBI Taxonomy" id="354080"/>
    <lineage>
        <taxon>Eukaryota</taxon>
        <taxon>Fungi</taxon>
        <taxon>Dikarya</taxon>
        <taxon>Ascomycota</taxon>
        <taxon>Pezizomycotina</taxon>
        <taxon>Leotiomycetes</taxon>
        <taxon>Helotiales</taxon>
        <taxon>Tricladiaceae</taxon>
        <taxon>Cudoniella</taxon>
    </lineage>
</organism>
<gene>
    <name evidence="1" type="ORF">G7Y89_g8818</name>
</gene>
<dbReference type="Proteomes" id="UP000566819">
    <property type="component" value="Unassembled WGS sequence"/>
</dbReference>
<proteinExistence type="predicted"/>
<evidence type="ECO:0000313" key="1">
    <source>
        <dbReference type="EMBL" id="KAF4629334.1"/>
    </source>
</evidence>
<dbReference type="EMBL" id="JAAMPI010000691">
    <property type="protein sequence ID" value="KAF4629334.1"/>
    <property type="molecule type" value="Genomic_DNA"/>
</dbReference>
<sequence length="121" mass="13761">MLWSLVRDGFSNGNHTATCCILNNNDVNTYWSDGIQKSLEEWEDYNGPKIREAGEEEAIAYYDENGFDIKGFNEDGYSVDGIHYLDEDYEWQGAVNPISPTAVTRIVKAELLSLIPRFSQD</sequence>
<dbReference type="AlphaFoldDB" id="A0A8H4RIQ0"/>
<name>A0A8H4RIQ0_9HELO</name>
<accession>A0A8H4RIQ0</accession>
<reference evidence="1 2" key="1">
    <citation type="submission" date="2020-03" db="EMBL/GenBank/DDBJ databases">
        <title>Draft Genome Sequence of Cudoniella acicularis.</title>
        <authorList>
            <person name="Buettner E."/>
            <person name="Kellner H."/>
        </authorList>
    </citation>
    <scope>NUCLEOTIDE SEQUENCE [LARGE SCALE GENOMIC DNA]</scope>
    <source>
        <strain evidence="1 2">DSM 108380</strain>
    </source>
</reference>
<protein>
    <submittedName>
        <fullName evidence="1">Uncharacterized protein</fullName>
    </submittedName>
</protein>
<keyword evidence="2" id="KW-1185">Reference proteome</keyword>
<comment type="caution">
    <text evidence="1">The sequence shown here is derived from an EMBL/GenBank/DDBJ whole genome shotgun (WGS) entry which is preliminary data.</text>
</comment>